<evidence type="ECO:0000313" key="1">
    <source>
        <dbReference type="EMBL" id="CAL1400630.1"/>
    </source>
</evidence>
<sequence>MLGRQRAGVGRVRDFQKVYSAAPVCASPAAWTPSPPSDQAATTASSLILLLLSPTTRMALPRPFHFPPCSVRRLLPLA</sequence>
<reference evidence="1 2" key="1">
    <citation type="submission" date="2024-04" db="EMBL/GenBank/DDBJ databases">
        <authorList>
            <person name="Fracassetti M."/>
        </authorList>
    </citation>
    <scope>NUCLEOTIDE SEQUENCE [LARGE SCALE GENOMIC DNA]</scope>
</reference>
<name>A0AAV2FSS2_9ROSI</name>
<dbReference type="Proteomes" id="UP001497516">
    <property type="component" value="Chromosome 7"/>
</dbReference>
<dbReference type="AlphaFoldDB" id="A0AAV2FSS2"/>
<dbReference type="EMBL" id="OZ034820">
    <property type="protein sequence ID" value="CAL1400630.1"/>
    <property type="molecule type" value="Genomic_DNA"/>
</dbReference>
<evidence type="ECO:0000313" key="2">
    <source>
        <dbReference type="Proteomes" id="UP001497516"/>
    </source>
</evidence>
<protein>
    <submittedName>
        <fullName evidence="1">Uncharacterized protein</fullName>
    </submittedName>
</protein>
<organism evidence="1 2">
    <name type="scientific">Linum trigynum</name>
    <dbReference type="NCBI Taxonomy" id="586398"/>
    <lineage>
        <taxon>Eukaryota</taxon>
        <taxon>Viridiplantae</taxon>
        <taxon>Streptophyta</taxon>
        <taxon>Embryophyta</taxon>
        <taxon>Tracheophyta</taxon>
        <taxon>Spermatophyta</taxon>
        <taxon>Magnoliopsida</taxon>
        <taxon>eudicotyledons</taxon>
        <taxon>Gunneridae</taxon>
        <taxon>Pentapetalae</taxon>
        <taxon>rosids</taxon>
        <taxon>fabids</taxon>
        <taxon>Malpighiales</taxon>
        <taxon>Linaceae</taxon>
        <taxon>Linum</taxon>
    </lineage>
</organism>
<accession>A0AAV2FSS2</accession>
<proteinExistence type="predicted"/>
<gene>
    <name evidence="1" type="ORF">LTRI10_LOCUS40743</name>
</gene>
<keyword evidence="2" id="KW-1185">Reference proteome</keyword>